<comment type="subcellular location">
    <subcellularLocation>
        <location evidence="1">Membrane</location>
        <topology evidence="1">Multi-pass membrane protein</topology>
    </subcellularLocation>
</comment>
<dbReference type="RefSeq" id="WP_302110767.1">
    <property type="nucleotide sequence ID" value="NZ_JAUKTR010000006.1"/>
</dbReference>
<proteinExistence type="predicted"/>
<accession>A0ABT8SP25</accession>
<evidence type="ECO:0000259" key="6">
    <source>
        <dbReference type="Pfam" id="PF04932"/>
    </source>
</evidence>
<feature type="transmembrane region" description="Helical" evidence="5">
    <location>
        <begin position="12"/>
        <end position="32"/>
    </location>
</feature>
<dbReference type="InterPro" id="IPR007016">
    <property type="entry name" value="O-antigen_ligase-rel_domated"/>
</dbReference>
<sequence>MGRAPELEDRSLWAFWAGTLMVFIYAQPHLAILSGYGSGAADGALIRAAYPPAYLCALFLAASAPLQTGRAVLVTPLLGALLLLAAMSWVWSVDPSATIRRFVAVAFTTLGALSLAARFRWPRLAEVCATAFAIMAVLSLLAALLMPQWGRMEQLFPGAWRGLWLEKNNLGSNMVVGFGLCAAAAILNPQRRRLWIAFAVLCVVMVLLSTSKTSLVVLILTMAALAVIAVVRRGPVWGVTLTWTAVIGLALTAAVGVYAADLVFEALGKDATLTGRTNIWAGISEVARQRPWTGYGYGAIWDDTNPYAPLARITQVAGFRAGHAHNGWMELWLNLGWGAVILFGLWLAEVWGRSIISIYRGDAGWLAVPSVLGYSLTMLTESITLSWHDVRWVLFVAFAAKLALGEAAQPVAMAALPRRVGPPRPIWP</sequence>
<dbReference type="PANTHER" id="PTHR37422">
    <property type="entry name" value="TEICHURONIC ACID BIOSYNTHESIS PROTEIN TUAE"/>
    <property type="match status" value="1"/>
</dbReference>
<organism evidence="7 8">
    <name type="scientific">Peiella sedimenti</name>
    <dbReference type="NCBI Taxonomy" id="3061083"/>
    <lineage>
        <taxon>Bacteria</taxon>
        <taxon>Pseudomonadati</taxon>
        <taxon>Pseudomonadota</taxon>
        <taxon>Alphaproteobacteria</taxon>
        <taxon>Caulobacterales</taxon>
        <taxon>Caulobacteraceae</taxon>
        <taxon>Peiella</taxon>
    </lineage>
</organism>
<comment type="caution">
    <text evidence="7">The sequence shown here is derived from an EMBL/GenBank/DDBJ whole genome shotgun (WGS) entry which is preliminary data.</text>
</comment>
<protein>
    <submittedName>
        <fullName evidence="7">O-antigen ligase</fullName>
    </submittedName>
</protein>
<dbReference type="InterPro" id="IPR051533">
    <property type="entry name" value="WaaL-like"/>
</dbReference>
<feature type="transmembrane region" description="Helical" evidence="5">
    <location>
        <begin position="238"/>
        <end position="260"/>
    </location>
</feature>
<feature type="transmembrane region" description="Helical" evidence="5">
    <location>
        <begin position="215"/>
        <end position="231"/>
    </location>
</feature>
<keyword evidence="2 5" id="KW-0812">Transmembrane</keyword>
<feature type="transmembrane region" description="Helical" evidence="5">
    <location>
        <begin position="170"/>
        <end position="187"/>
    </location>
</feature>
<feature type="transmembrane region" description="Helical" evidence="5">
    <location>
        <begin position="129"/>
        <end position="150"/>
    </location>
</feature>
<evidence type="ECO:0000313" key="8">
    <source>
        <dbReference type="Proteomes" id="UP001169063"/>
    </source>
</evidence>
<dbReference type="EMBL" id="JAUKTR010000006">
    <property type="protein sequence ID" value="MDO1560335.1"/>
    <property type="molecule type" value="Genomic_DNA"/>
</dbReference>
<feature type="transmembrane region" description="Helical" evidence="5">
    <location>
        <begin position="194"/>
        <end position="209"/>
    </location>
</feature>
<feature type="transmembrane region" description="Helical" evidence="5">
    <location>
        <begin position="98"/>
        <end position="117"/>
    </location>
</feature>
<keyword evidence="8" id="KW-1185">Reference proteome</keyword>
<feature type="transmembrane region" description="Helical" evidence="5">
    <location>
        <begin position="71"/>
        <end position="92"/>
    </location>
</feature>
<evidence type="ECO:0000313" key="7">
    <source>
        <dbReference type="EMBL" id="MDO1560335.1"/>
    </source>
</evidence>
<feature type="transmembrane region" description="Helical" evidence="5">
    <location>
        <begin position="44"/>
        <end position="64"/>
    </location>
</feature>
<keyword evidence="4 5" id="KW-0472">Membrane</keyword>
<evidence type="ECO:0000256" key="5">
    <source>
        <dbReference type="SAM" id="Phobius"/>
    </source>
</evidence>
<dbReference type="PANTHER" id="PTHR37422:SF17">
    <property type="entry name" value="O-ANTIGEN LIGASE"/>
    <property type="match status" value="1"/>
</dbReference>
<dbReference type="Pfam" id="PF04932">
    <property type="entry name" value="Wzy_C"/>
    <property type="match status" value="1"/>
</dbReference>
<keyword evidence="3 5" id="KW-1133">Transmembrane helix</keyword>
<evidence type="ECO:0000256" key="1">
    <source>
        <dbReference type="ARBA" id="ARBA00004141"/>
    </source>
</evidence>
<dbReference type="GO" id="GO:0016874">
    <property type="term" value="F:ligase activity"/>
    <property type="evidence" value="ECO:0007669"/>
    <property type="project" value="UniProtKB-KW"/>
</dbReference>
<evidence type="ECO:0000256" key="3">
    <source>
        <dbReference type="ARBA" id="ARBA00022989"/>
    </source>
</evidence>
<feature type="transmembrane region" description="Helical" evidence="5">
    <location>
        <begin position="331"/>
        <end position="351"/>
    </location>
</feature>
<name>A0ABT8SP25_9CAUL</name>
<evidence type="ECO:0000256" key="4">
    <source>
        <dbReference type="ARBA" id="ARBA00023136"/>
    </source>
</evidence>
<evidence type="ECO:0000256" key="2">
    <source>
        <dbReference type="ARBA" id="ARBA00022692"/>
    </source>
</evidence>
<reference evidence="7" key="1">
    <citation type="submission" date="2023-07" db="EMBL/GenBank/DDBJ databases">
        <title>Brevundimonas soil sp. nov., isolated from the soil of chemical plant.</title>
        <authorList>
            <person name="Wu N."/>
        </authorList>
    </citation>
    <scope>NUCLEOTIDE SEQUENCE</scope>
    <source>
        <strain evidence="7">XZ-24</strain>
    </source>
</reference>
<keyword evidence="7" id="KW-0436">Ligase</keyword>
<dbReference type="Proteomes" id="UP001169063">
    <property type="component" value="Unassembled WGS sequence"/>
</dbReference>
<feature type="domain" description="O-antigen ligase-related" evidence="6">
    <location>
        <begin position="198"/>
        <end position="343"/>
    </location>
</feature>
<feature type="transmembrane region" description="Helical" evidence="5">
    <location>
        <begin position="363"/>
        <end position="380"/>
    </location>
</feature>
<gene>
    <name evidence="7" type="ORF">Q0812_12940</name>
</gene>